<dbReference type="InterPro" id="IPR050468">
    <property type="entry name" value="Cuticle_Struct_Prot"/>
</dbReference>
<organism evidence="5 6">
    <name type="scientific">Parnassius apollo</name>
    <name type="common">Apollo butterfly</name>
    <name type="synonym">Papilio apollo</name>
    <dbReference type="NCBI Taxonomy" id="110799"/>
    <lineage>
        <taxon>Eukaryota</taxon>
        <taxon>Metazoa</taxon>
        <taxon>Ecdysozoa</taxon>
        <taxon>Arthropoda</taxon>
        <taxon>Hexapoda</taxon>
        <taxon>Insecta</taxon>
        <taxon>Pterygota</taxon>
        <taxon>Neoptera</taxon>
        <taxon>Endopterygota</taxon>
        <taxon>Lepidoptera</taxon>
        <taxon>Glossata</taxon>
        <taxon>Ditrysia</taxon>
        <taxon>Papilionoidea</taxon>
        <taxon>Papilionidae</taxon>
        <taxon>Parnassiinae</taxon>
        <taxon>Parnassini</taxon>
        <taxon>Parnassius</taxon>
        <taxon>Parnassius</taxon>
    </lineage>
</organism>
<keyword evidence="1 3" id="KW-0193">Cuticle</keyword>
<protein>
    <submittedName>
        <fullName evidence="5">(apollo) hypothetical protein</fullName>
    </submittedName>
</protein>
<dbReference type="PANTHER" id="PTHR10380">
    <property type="entry name" value="CUTICLE PROTEIN"/>
    <property type="match status" value="1"/>
</dbReference>
<name>A0A8S3W4T6_PARAO</name>
<comment type="caution">
    <text evidence="5">The sequence shown here is derived from an EMBL/GenBank/DDBJ whole genome shotgun (WGS) entry which is preliminary data.</text>
</comment>
<dbReference type="PROSITE" id="PS00233">
    <property type="entry name" value="CHIT_BIND_RR_1"/>
    <property type="match status" value="1"/>
</dbReference>
<evidence type="ECO:0000256" key="4">
    <source>
        <dbReference type="SAM" id="SignalP"/>
    </source>
</evidence>
<accession>A0A8S3W4T6</accession>
<dbReference type="Pfam" id="PF00379">
    <property type="entry name" value="Chitin_bind_4"/>
    <property type="match status" value="1"/>
</dbReference>
<dbReference type="Proteomes" id="UP000691718">
    <property type="component" value="Unassembled WGS sequence"/>
</dbReference>
<evidence type="ECO:0000313" key="6">
    <source>
        <dbReference type="Proteomes" id="UP000691718"/>
    </source>
</evidence>
<dbReference type="EMBL" id="CAJQZP010000150">
    <property type="protein sequence ID" value="CAG4940857.1"/>
    <property type="molecule type" value="Genomic_DNA"/>
</dbReference>
<evidence type="ECO:0000256" key="2">
    <source>
        <dbReference type="ARBA" id="ARBA00022729"/>
    </source>
</evidence>
<dbReference type="AlphaFoldDB" id="A0A8S3W4T6"/>
<evidence type="ECO:0000313" key="5">
    <source>
        <dbReference type="EMBL" id="CAG4940857.1"/>
    </source>
</evidence>
<proteinExistence type="predicted"/>
<keyword evidence="6" id="KW-1185">Reference proteome</keyword>
<evidence type="ECO:0000256" key="1">
    <source>
        <dbReference type="ARBA" id="ARBA00022460"/>
    </source>
</evidence>
<reference evidence="5" key="1">
    <citation type="submission" date="2021-04" db="EMBL/GenBank/DDBJ databases">
        <authorList>
            <person name="Tunstrom K."/>
        </authorList>
    </citation>
    <scope>NUCLEOTIDE SEQUENCE</scope>
</reference>
<gene>
    <name evidence="5" type="ORF">PAPOLLO_LOCUS2098</name>
</gene>
<dbReference type="GO" id="GO:0008010">
    <property type="term" value="F:structural constituent of chitin-based larval cuticle"/>
    <property type="evidence" value="ECO:0007669"/>
    <property type="project" value="TreeGrafter"/>
</dbReference>
<dbReference type="PANTHER" id="PTHR10380:SF238">
    <property type="entry name" value="CUTICULAR PROTEIN 65EA-RELATED"/>
    <property type="match status" value="1"/>
</dbReference>
<dbReference type="InterPro" id="IPR000618">
    <property type="entry name" value="Insect_cuticle"/>
</dbReference>
<feature type="chain" id="PRO_5035714200" evidence="4">
    <location>
        <begin position="17"/>
        <end position="137"/>
    </location>
</feature>
<dbReference type="OrthoDB" id="7998177at2759"/>
<evidence type="ECO:0000256" key="3">
    <source>
        <dbReference type="PROSITE-ProRule" id="PRU00497"/>
    </source>
</evidence>
<feature type="signal peptide" evidence="4">
    <location>
        <begin position="1"/>
        <end position="16"/>
    </location>
</feature>
<dbReference type="PROSITE" id="PS51155">
    <property type="entry name" value="CHIT_BIND_RR_2"/>
    <property type="match status" value="1"/>
</dbReference>
<dbReference type="GO" id="GO:0062129">
    <property type="term" value="C:chitin-based extracellular matrix"/>
    <property type="evidence" value="ECO:0007669"/>
    <property type="project" value="TreeGrafter"/>
</dbReference>
<dbReference type="InterPro" id="IPR031311">
    <property type="entry name" value="CHIT_BIND_RR_consensus"/>
</dbReference>
<keyword evidence="2 4" id="KW-0732">Signal</keyword>
<sequence>MKFLVVFAAAFALVSADVSHIVRSDESQAPILKSDYNIDPSGSYQWEYETGNGISAQAVGTVRNPESEIASIEVKGSARYTSPEGEPVELTYVADANGYRPQGNFIPPVPELILRSLEYIAAHPPPPAPEYVRKPLN</sequence>